<evidence type="ECO:0000256" key="3">
    <source>
        <dbReference type="ARBA" id="ARBA00023065"/>
    </source>
</evidence>
<dbReference type="RefSeq" id="WP_165873105.1">
    <property type="nucleotide sequence ID" value="NZ_SLUK01000002.1"/>
</dbReference>
<protein>
    <submittedName>
        <fullName evidence="4">Vacuolar-type H+-ATPase subunit E/Vma4</fullName>
    </submittedName>
</protein>
<dbReference type="SUPFAM" id="SSF160527">
    <property type="entry name" value="V-type ATPase subunit E-like"/>
    <property type="match status" value="1"/>
</dbReference>
<evidence type="ECO:0000256" key="2">
    <source>
        <dbReference type="ARBA" id="ARBA00022448"/>
    </source>
</evidence>
<dbReference type="InterPro" id="IPR002842">
    <property type="entry name" value="ATPase_V1_Esu"/>
</dbReference>
<sequence length="198" mass="21625">MNGLDNLTQKILSDAKGYAGEVKQASDEKVEELLLDYNAQADALKADLVATAKEEAKNILSRAQSQAALGERNELLRARRAVIDDVFATAADELVGLPKEDYVELLAKLVAKYQTGPAEIILNERDAEEIGADLLKKIVVNKIKNIDISLIKISKTHGNFKGGLILRQGDIDTNCTAEVLCEGSRHQLEPEVIKLLGF</sequence>
<name>A0A9X8ULJ3_9FIRM</name>
<organism evidence="4 5">
    <name type="scientific">Harryflintia acetispora</name>
    <dbReference type="NCBI Taxonomy" id="1849041"/>
    <lineage>
        <taxon>Bacteria</taxon>
        <taxon>Bacillati</taxon>
        <taxon>Bacillota</taxon>
        <taxon>Clostridia</taxon>
        <taxon>Eubacteriales</taxon>
        <taxon>Oscillospiraceae</taxon>
        <taxon>Harryflintia</taxon>
    </lineage>
</organism>
<evidence type="ECO:0000313" key="4">
    <source>
        <dbReference type="EMBL" id="TCL44718.1"/>
    </source>
</evidence>
<accession>A0A9X8ULJ3</accession>
<reference evidence="4 5" key="1">
    <citation type="submission" date="2019-03" db="EMBL/GenBank/DDBJ databases">
        <title>Genomic Encyclopedia of Type Strains, Phase IV (KMG-IV): sequencing the most valuable type-strain genomes for metagenomic binning, comparative biology and taxonomic classification.</title>
        <authorList>
            <person name="Goeker M."/>
        </authorList>
    </citation>
    <scope>NUCLEOTIDE SEQUENCE [LARGE SCALE GENOMIC DNA]</scope>
    <source>
        <strain evidence="4 5">DSM 100433</strain>
    </source>
</reference>
<proteinExistence type="inferred from homology"/>
<evidence type="ECO:0000313" key="5">
    <source>
        <dbReference type="Proteomes" id="UP000294682"/>
    </source>
</evidence>
<keyword evidence="3" id="KW-0406">Ion transport</keyword>
<evidence type="ECO:0000256" key="1">
    <source>
        <dbReference type="ARBA" id="ARBA00005901"/>
    </source>
</evidence>
<dbReference type="Gene3D" id="3.30.2320.30">
    <property type="entry name" value="ATP synthase, E subunit, C-terminal"/>
    <property type="match status" value="1"/>
</dbReference>
<dbReference type="Proteomes" id="UP000294682">
    <property type="component" value="Unassembled WGS sequence"/>
</dbReference>
<keyword evidence="2" id="KW-0813">Transport</keyword>
<dbReference type="Pfam" id="PF01991">
    <property type="entry name" value="vATP-synt_E"/>
    <property type="match status" value="1"/>
</dbReference>
<dbReference type="InterPro" id="IPR038495">
    <property type="entry name" value="ATPase_E_C"/>
</dbReference>
<comment type="caution">
    <text evidence="4">The sequence shown here is derived from an EMBL/GenBank/DDBJ whole genome shotgun (WGS) entry which is preliminary data.</text>
</comment>
<comment type="similarity">
    <text evidence="1">Belongs to the V-ATPase E subunit family.</text>
</comment>
<dbReference type="AlphaFoldDB" id="A0A9X8ULJ3"/>
<dbReference type="EMBL" id="SLUK01000002">
    <property type="protein sequence ID" value="TCL44718.1"/>
    <property type="molecule type" value="Genomic_DNA"/>
</dbReference>
<keyword evidence="5" id="KW-1185">Reference proteome</keyword>
<dbReference type="GO" id="GO:0033178">
    <property type="term" value="C:proton-transporting two-sector ATPase complex, catalytic domain"/>
    <property type="evidence" value="ECO:0007669"/>
    <property type="project" value="InterPro"/>
</dbReference>
<dbReference type="GO" id="GO:0046961">
    <property type="term" value="F:proton-transporting ATPase activity, rotational mechanism"/>
    <property type="evidence" value="ECO:0007669"/>
    <property type="project" value="InterPro"/>
</dbReference>
<gene>
    <name evidence="4" type="ORF">EDD78_102344</name>
</gene>